<evidence type="ECO:0000313" key="2">
    <source>
        <dbReference type="Proteomes" id="UP000281521"/>
    </source>
</evidence>
<dbReference type="AlphaFoldDB" id="A0A3P5DK20"/>
<dbReference type="EMBL" id="UWXJ01000001">
    <property type="protein sequence ID" value="VCY81457.1"/>
    <property type="molecule type" value="Genomic_DNA"/>
</dbReference>
<evidence type="ECO:0000313" key="1">
    <source>
        <dbReference type="EMBL" id="VCY81457.1"/>
    </source>
</evidence>
<organism evidence="1 2">
    <name type="scientific">Escherichia coli</name>
    <dbReference type="NCBI Taxonomy" id="562"/>
    <lineage>
        <taxon>Bacteria</taxon>
        <taxon>Pseudomonadati</taxon>
        <taxon>Pseudomonadota</taxon>
        <taxon>Gammaproteobacteria</taxon>
        <taxon>Enterobacterales</taxon>
        <taxon>Enterobacteriaceae</taxon>
        <taxon>Escherichia</taxon>
    </lineage>
</organism>
<reference evidence="1 2" key="1">
    <citation type="submission" date="2018-10" db="EMBL/GenBank/DDBJ databases">
        <authorList>
            <person name="Noll B N."/>
        </authorList>
    </citation>
    <scope>NUCLEOTIDE SEQUENCE [LARGE SCALE GENOMIC DNA]</scope>
    <source>
        <strain evidence="1">Ecoli022</strain>
    </source>
</reference>
<gene>
    <name evidence="1" type="ORF">BANRA_00076</name>
</gene>
<proteinExistence type="predicted"/>
<sequence length="74" mass="8610">MSLTLRAASPIDFLKNPFRENFSPFVTSYRPLYFQPERELAGSDFHRRKDRALQGTHNNLCENALRVVALSRKN</sequence>
<name>A0A3P5DK20_ECOLX</name>
<dbReference type="Proteomes" id="UP000281521">
    <property type="component" value="Unassembled WGS sequence"/>
</dbReference>
<accession>A0A3P5DK20</accession>
<protein>
    <submittedName>
        <fullName evidence="1">Uncharacterized protein</fullName>
    </submittedName>
</protein>